<sequence length="528" mass="60187">MCELDPIALDASIRILEEELQDLKSNEDRLLQTQEELYRQLREVHGDIEGNRKVIQEADKALRTKQSLKKQRENTPIPAVALPPEILSTIFYETIDNFEDALNGELCSAPMSLVLSWVCRRWKTIVVENPRYWTCINLHHCLQYNLAPYLSRSAGFPLSIMSGVWDEAADAKYDDCWRAIHHFVSQFGNHAHRWQRMVMTGFDSPPLMEICYKLSKARPRTLRVIDLSSDQATGRIMPHLGTSYHSNLRTLNLKGIHIPDGFIAPKLEFLTLRGTQDNFTVQYANLHQFLVSTTLLSELDLDVGLVEFNAEEVRSISLPNLRKLGLFFTNIDSQQLRRVLTMISAPALDAIELKAADDGCYQKSGEGSDFKSFSVDGKPRYPTVARAIFSGVVRDHEDFEDLVHAFPNIERVNLSGVDITLCISVLEQPGLDKENLSMRNEWPNLKALDLSALAAKSCFPELCKWLQRRWDAGCCRVALGLMRDLETEELEDREWLAKLDELGPWMTLSDRFNAGGKESWERISCHFG</sequence>
<reference evidence="2 3" key="1">
    <citation type="submission" date="2014-04" db="EMBL/GenBank/DDBJ databases">
        <title>Evolutionary Origins and Diversification of the Mycorrhizal Mutualists.</title>
        <authorList>
            <consortium name="DOE Joint Genome Institute"/>
            <consortium name="Mycorrhizal Genomics Consortium"/>
            <person name="Kohler A."/>
            <person name="Kuo A."/>
            <person name="Nagy L.G."/>
            <person name="Floudas D."/>
            <person name="Copeland A."/>
            <person name="Barry K.W."/>
            <person name="Cichocki N."/>
            <person name="Veneault-Fourrey C."/>
            <person name="LaButti K."/>
            <person name="Lindquist E.A."/>
            <person name="Lipzen A."/>
            <person name="Lundell T."/>
            <person name="Morin E."/>
            <person name="Murat C."/>
            <person name="Riley R."/>
            <person name="Ohm R."/>
            <person name="Sun H."/>
            <person name="Tunlid A."/>
            <person name="Henrissat B."/>
            <person name="Grigoriev I.V."/>
            <person name="Hibbett D.S."/>
            <person name="Martin F."/>
        </authorList>
    </citation>
    <scope>NUCLEOTIDE SEQUENCE [LARGE SCALE GENOMIC DNA]</scope>
    <source>
        <strain evidence="2 3">MD-312</strain>
    </source>
</reference>
<proteinExistence type="predicted"/>
<dbReference type="Gene3D" id="3.80.10.10">
    <property type="entry name" value="Ribonuclease Inhibitor"/>
    <property type="match status" value="1"/>
</dbReference>
<evidence type="ECO:0008006" key="4">
    <source>
        <dbReference type="Google" id="ProtNLM"/>
    </source>
</evidence>
<evidence type="ECO:0000313" key="3">
    <source>
        <dbReference type="Proteomes" id="UP000053820"/>
    </source>
</evidence>
<dbReference type="InterPro" id="IPR032675">
    <property type="entry name" value="LRR_dom_sf"/>
</dbReference>
<dbReference type="AlphaFoldDB" id="A0A0C9W8G3"/>
<protein>
    <recommendedName>
        <fullName evidence="4">F-box domain-containing protein</fullName>
    </recommendedName>
</protein>
<dbReference type="PANTHER" id="PTHR38926">
    <property type="entry name" value="F-BOX DOMAIN CONTAINING PROTEIN, EXPRESSED"/>
    <property type="match status" value="1"/>
</dbReference>
<gene>
    <name evidence="2" type="ORF">HYDPIDRAFT_33318</name>
</gene>
<keyword evidence="1" id="KW-0175">Coiled coil</keyword>
<accession>A0A0C9W8G3</accession>
<dbReference type="PANTHER" id="PTHR38926:SF5">
    <property type="entry name" value="F-BOX AND LEUCINE-RICH REPEAT PROTEIN 6"/>
    <property type="match status" value="1"/>
</dbReference>
<dbReference type="SUPFAM" id="SSF52047">
    <property type="entry name" value="RNI-like"/>
    <property type="match status" value="1"/>
</dbReference>
<evidence type="ECO:0000256" key="1">
    <source>
        <dbReference type="SAM" id="Coils"/>
    </source>
</evidence>
<feature type="coiled-coil region" evidence="1">
    <location>
        <begin position="13"/>
        <end position="71"/>
    </location>
</feature>
<dbReference type="OrthoDB" id="2269034at2759"/>
<organism evidence="2 3">
    <name type="scientific">Hydnomerulius pinastri MD-312</name>
    <dbReference type="NCBI Taxonomy" id="994086"/>
    <lineage>
        <taxon>Eukaryota</taxon>
        <taxon>Fungi</taxon>
        <taxon>Dikarya</taxon>
        <taxon>Basidiomycota</taxon>
        <taxon>Agaricomycotina</taxon>
        <taxon>Agaricomycetes</taxon>
        <taxon>Agaricomycetidae</taxon>
        <taxon>Boletales</taxon>
        <taxon>Boletales incertae sedis</taxon>
        <taxon>Leucogyrophana</taxon>
    </lineage>
</organism>
<keyword evidence="3" id="KW-1185">Reference proteome</keyword>
<dbReference type="HOGENOM" id="CLU_518808_0_0_1"/>
<name>A0A0C9W8G3_9AGAM</name>
<dbReference type="EMBL" id="KN839891">
    <property type="protein sequence ID" value="KIJ59321.1"/>
    <property type="molecule type" value="Genomic_DNA"/>
</dbReference>
<dbReference type="Proteomes" id="UP000053820">
    <property type="component" value="Unassembled WGS sequence"/>
</dbReference>
<evidence type="ECO:0000313" key="2">
    <source>
        <dbReference type="EMBL" id="KIJ59321.1"/>
    </source>
</evidence>